<gene>
    <name evidence="2" type="ORF">UFOPK2958_00270</name>
</gene>
<accession>A0A6J6W0Y5</accession>
<dbReference type="Pfam" id="PF09995">
    <property type="entry name" value="MPAB_Lcp_cat"/>
    <property type="match status" value="1"/>
</dbReference>
<reference evidence="2" key="1">
    <citation type="submission" date="2020-05" db="EMBL/GenBank/DDBJ databases">
        <authorList>
            <person name="Chiriac C."/>
            <person name="Salcher M."/>
            <person name="Ghai R."/>
            <person name="Kavagutti S V."/>
        </authorList>
    </citation>
    <scope>NUCLEOTIDE SEQUENCE</scope>
</reference>
<proteinExistence type="predicted"/>
<dbReference type="PANTHER" id="PTHR36151">
    <property type="entry name" value="BLR2777 PROTEIN"/>
    <property type="match status" value="1"/>
</dbReference>
<dbReference type="GO" id="GO:0016491">
    <property type="term" value="F:oxidoreductase activity"/>
    <property type="evidence" value="ECO:0007669"/>
    <property type="project" value="InterPro"/>
</dbReference>
<dbReference type="PANTHER" id="PTHR36151:SF3">
    <property type="entry name" value="ER-BOUND OXYGENASE MPAB_MPAB'_RUBBER OXYGENASE CATALYTIC DOMAIN-CONTAINING PROTEIN"/>
    <property type="match status" value="1"/>
</dbReference>
<feature type="domain" description="ER-bound oxygenase mpaB/mpaB'/Rubber oxygenase catalytic" evidence="1">
    <location>
        <begin position="60"/>
        <end position="270"/>
    </location>
</feature>
<name>A0A6J6W0Y5_9ZZZZ</name>
<sequence>MRLLDDAKQQGEDAVNDLARRVQDASGRRVRSAIGIDQEPPPPCNDPATSYMPIGGAARELHVDLPAMLVGGLASLLLQMTHPLAMAGVGKYSSYREDPLGRLYQTAQFVGVTTFGSEHDAHSVIETVKFIHEGVNGTAPDGRHYSATDPHLLAWVHDAEVAMFLKAAELYGPRAVSGDRADQYVNEMARVATDLGVINAPRTKAELWADLEAYIPELELIEQGKDARNFVLRGVSKKPHEIATYATLVAAAINLLPDWSRKVLRLPKIPLVESFVVRPAALAACTTLRFAIAPVDVTSPA</sequence>
<dbReference type="AlphaFoldDB" id="A0A6J6W0Y5"/>
<evidence type="ECO:0000259" key="1">
    <source>
        <dbReference type="Pfam" id="PF09995"/>
    </source>
</evidence>
<evidence type="ECO:0000313" key="2">
    <source>
        <dbReference type="EMBL" id="CAB4777116.1"/>
    </source>
</evidence>
<dbReference type="EMBL" id="CAFAAB010000017">
    <property type="protein sequence ID" value="CAB4777116.1"/>
    <property type="molecule type" value="Genomic_DNA"/>
</dbReference>
<organism evidence="2">
    <name type="scientific">freshwater metagenome</name>
    <dbReference type="NCBI Taxonomy" id="449393"/>
    <lineage>
        <taxon>unclassified sequences</taxon>
        <taxon>metagenomes</taxon>
        <taxon>ecological metagenomes</taxon>
    </lineage>
</organism>
<dbReference type="InterPro" id="IPR018713">
    <property type="entry name" value="MPAB/Lcp_cat_dom"/>
</dbReference>
<protein>
    <submittedName>
        <fullName evidence="2">Unannotated protein</fullName>
    </submittedName>
</protein>